<sequence length="203" mass="23031">METLALTTLQPAQFDEATELLIAAFADDPLLRYLVPADVCDRQAVMAYLFRMLLICGAGGGHSYCLSDGQTLKGVVIWMPPEQSVDLMDLLRAGLYELPFRLPLQYLPRWQAALALDHYRHQAMPQPHWYLMLLAVSPSCQRQGVGHQLMLPGLDESNRTHHPCYVETSTEGAVRFYQRHGFEIVKTGPFADQAPTFWTLQRR</sequence>
<dbReference type="RefSeq" id="WP_190705572.1">
    <property type="nucleotide sequence ID" value="NZ_JAMPKX010000006.1"/>
</dbReference>
<dbReference type="PROSITE" id="PS51186">
    <property type="entry name" value="GNAT"/>
    <property type="match status" value="1"/>
</dbReference>
<dbReference type="CDD" id="cd04301">
    <property type="entry name" value="NAT_SF"/>
    <property type="match status" value="1"/>
</dbReference>
<dbReference type="InterPro" id="IPR052523">
    <property type="entry name" value="Trichothecene_AcTrans"/>
</dbReference>
<protein>
    <submittedName>
        <fullName evidence="2">GNAT family N-acetyltransferase</fullName>
    </submittedName>
</protein>
<comment type="caution">
    <text evidence="2">The sequence shown here is derived from an EMBL/GenBank/DDBJ whole genome shotgun (WGS) entry which is preliminary data.</text>
</comment>
<dbReference type="PANTHER" id="PTHR42791">
    <property type="entry name" value="GNAT FAMILY ACETYLTRANSFERASE"/>
    <property type="match status" value="1"/>
</dbReference>
<evidence type="ECO:0000313" key="2">
    <source>
        <dbReference type="EMBL" id="MEP0948140.1"/>
    </source>
</evidence>
<proteinExistence type="predicted"/>
<dbReference type="Pfam" id="PF13508">
    <property type="entry name" value="Acetyltransf_7"/>
    <property type="match status" value="1"/>
</dbReference>
<dbReference type="Proteomes" id="UP001482513">
    <property type="component" value="Unassembled WGS sequence"/>
</dbReference>
<feature type="domain" description="N-acetyltransferase" evidence="1">
    <location>
        <begin position="74"/>
        <end position="203"/>
    </location>
</feature>
<reference evidence="2 3" key="1">
    <citation type="submission" date="2022-04" db="EMBL/GenBank/DDBJ databases">
        <title>Positive selection, recombination, and allopatry shape intraspecific diversity of widespread and dominant cyanobacteria.</title>
        <authorList>
            <person name="Wei J."/>
            <person name="Shu W."/>
            <person name="Hu C."/>
        </authorList>
    </citation>
    <scope>NUCLEOTIDE SEQUENCE [LARGE SCALE GENOMIC DNA]</scope>
    <source>
        <strain evidence="2 3">DQ-A4</strain>
    </source>
</reference>
<evidence type="ECO:0000313" key="3">
    <source>
        <dbReference type="Proteomes" id="UP001482513"/>
    </source>
</evidence>
<evidence type="ECO:0000259" key="1">
    <source>
        <dbReference type="PROSITE" id="PS51186"/>
    </source>
</evidence>
<dbReference type="PANTHER" id="PTHR42791:SF1">
    <property type="entry name" value="N-ACETYLTRANSFERASE DOMAIN-CONTAINING PROTEIN"/>
    <property type="match status" value="1"/>
</dbReference>
<dbReference type="SUPFAM" id="SSF55729">
    <property type="entry name" value="Acyl-CoA N-acyltransferases (Nat)"/>
    <property type="match status" value="1"/>
</dbReference>
<organism evidence="2 3">
    <name type="scientific">Leptolyngbya subtilissima DQ-A4</name>
    <dbReference type="NCBI Taxonomy" id="2933933"/>
    <lineage>
        <taxon>Bacteria</taxon>
        <taxon>Bacillati</taxon>
        <taxon>Cyanobacteriota</taxon>
        <taxon>Cyanophyceae</taxon>
        <taxon>Leptolyngbyales</taxon>
        <taxon>Leptolyngbyaceae</taxon>
        <taxon>Leptolyngbya group</taxon>
        <taxon>Leptolyngbya</taxon>
    </lineage>
</organism>
<dbReference type="InterPro" id="IPR016181">
    <property type="entry name" value="Acyl_CoA_acyltransferase"/>
</dbReference>
<gene>
    <name evidence="2" type="ORF">NC992_14745</name>
</gene>
<keyword evidence="3" id="KW-1185">Reference proteome</keyword>
<dbReference type="EMBL" id="JAMPKX010000006">
    <property type="protein sequence ID" value="MEP0948140.1"/>
    <property type="molecule type" value="Genomic_DNA"/>
</dbReference>
<dbReference type="InterPro" id="IPR000182">
    <property type="entry name" value="GNAT_dom"/>
</dbReference>
<name>A0ABV0K6J5_9CYAN</name>
<dbReference type="Gene3D" id="3.40.630.30">
    <property type="match status" value="1"/>
</dbReference>
<accession>A0ABV0K6J5</accession>